<dbReference type="FunFam" id="3.40.50.720:FF:000041">
    <property type="entry name" value="D-3-phosphoglycerate dehydrogenase"/>
    <property type="match status" value="1"/>
</dbReference>
<dbReference type="GO" id="GO:0004617">
    <property type="term" value="F:phosphoglycerate dehydrogenase activity"/>
    <property type="evidence" value="ECO:0007669"/>
    <property type="project" value="UniProtKB-ARBA"/>
</dbReference>
<dbReference type="STRING" id="1121345.SAMN02745217_03362"/>
<organism evidence="7 8">
    <name type="scientific">Anaerocolumna xylanovorans DSM 12503</name>
    <dbReference type="NCBI Taxonomy" id="1121345"/>
    <lineage>
        <taxon>Bacteria</taxon>
        <taxon>Bacillati</taxon>
        <taxon>Bacillota</taxon>
        <taxon>Clostridia</taxon>
        <taxon>Lachnospirales</taxon>
        <taxon>Lachnospiraceae</taxon>
        <taxon>Anaerocolumna</taxon>
    </lineage>
</organism>
<name>A0A1M7YGR0_9FIRM</name>
<dbReference type="InterPro" id="IPR058205">
    <property type="entry name" value="D-LDH-like"/>
</dbReference>
<dbReference type="PROSITE" id="PS00671">
    <property type="entry name" value="D_2_HYDROXYACID_DH_3"/>
    <property type="match status" value="1"/>
</dbReference>
<evidence type="ECO:0000259" key="6">
    <source>
        <dbReference type="Pfam" id="PF02826"/>
    </source>
</evidence>
<evidence type="ECO:0000256" key="3">
    <source>
        <dbReference type="ARBA" id="ARBA00023027"/>
    </source>
</evidence>
<keyword evidence="3" id="KW-0520">NAD</keyword>
<dbReference type="CDD" id="cd12183">
    <property type="entry name" value="LDH_like_2"/>
    <property type="match status" value="1"/>
</dbReference>
<dbReference type="PANTHER" id="PTHR43026:SF1">
    <property type="entry name" value="2-HYDROXYACID DEHYDROGENASE HOMOLOG 1-RELATED"/>
    <property type="match status" value="1"/>
</dbReference>
<protein>
    <submittedName>
        <fullName evidence="7">D-lactate dehydrogenase</fullName>
    </submittedName>
</protein>
<dbReference type="EMBL" id="FRFD01000010">
    <property type="protein sequence ID" value="SHO51834.1"/>
    <property type="molecule type" value="Genomic_DNA"/>
</dbReference>
<dbReference type="InterPro" id="IPR029752">
    <property type="entry name" value="D-isomer_DH_CS1"/>
</dbReference>
<dbReference type="PROSITE" id="PS00670">
    <property type="entry name" value="D_2_HYDROXYACID_DH_2"/>
    <property type="match status" value="1"/>
</dbReference>
<feature type="domain" description="D-isomer specific 2-hydroxyacid dehydrogenase NAD-binding" evidence="6">
    <location>
        <begin position="110"/>
        <end position="294"/>
    </location>
</feature>
<sequence>MKKICFFDTKPYDKTYFDMYKEAFDFEIDYFEPKLNADTAIMARGYEAVVAFVNDTIDAKTIDILYEGGVRLIAMRCAGYNNVDFKAAFGKVHVVRVPAYSPYAVAEHAMALLLTLNRKIHRAYNRTREHNFSLNGLTGFDLHGKTMGVIGTGKIGRIFIDICKGFGMEILAYDLYPQTESGLHYVSLQELCERSDVISLHCPLTKETWHMINKNTLQLMKKGVFLINTSRGALINSEDLFHAIKEEQVGGAVLDVYEEETEFFYEDLSGEIIKDDILSGLISMPNVIVTSHQAFLTKEALSNIAEITFENLKEYFKGTGLANEICYRCTKFGNCDKTDKNRCF</sequence>
<evidence type="ECO:0000313" key="7">
    <source>
        <dbReference type="EMBL" id="SHO51834.1"/>
    </source>
</evidence>
<dbReference type="Pfam" id="PF00389">
    <property type="entry name" value="2-Hacid_dh"/>
    <property type="match status" value="1"/>
</dbReference>
<comment type="similarity">
    <text evidence="1 4">Belongs to the D-isomer specific 2-hydroxyacid dehydrogenase family.</text>
</comment>
<feature type="domain" description="D-isomer specific 2-hydroxyacid dehydrogenase catalytic" evidence="5">
    <location>
        <begin position="6"/>
        <end position="324"/>
    </location>
</feature>
<dbReference type="InterPro" id="IPR006140">
    <property type="entry name" value="D-isomer_DH_NAD-bd"/>
</dbReference>
<dbReference type="PROSITE" id="PS00065">
    <property type="entry name" value="D_2_HYDROXYACID_DH_1"/>
    <property type="match status" value="1"/>
</dbReference>
<dbReference type="OrthoDB" id="9805416at2"/>
<dbReference type="GO" id="GO:0006564">
    <property type="term" value="P:L-serine biosynthetic process"/>
    <property type="evidence" value="ECO:0007669"/>
    <property type="project" value="UniProtKB-ARBA"/>
</dbReference>
<accession>A0A1M7YGR0</accession>
<proteinExistence type="inferred from homology"/>
<dbReference type="SUPFAM" id="SSF51735">
    <property type="entry name" value="NAD(P)-binding Rossmann-fold domains"/>
    <property type="match status" value="1"/>
</dbReference>
<dbReference type="GO" id="GO:0047545">
    <property type="term" value="F:(S)-2-hydroxyglutarate dehydrogenase activity"/>
    <property type="evidence" value="ECO:0007669"/>
    <property type="project" value="UniProtKB-ARBA"/>
</dbReference>
<dbReference type="InterPro" id="IPR029753">
    <property type="entry name" value="D-isomer_DH_CS"/>
</dbReference>
<dbReference type="Proteomes" id="UP000184612">
    <property type="component" value="Unassembled WGS sequence"/>
</dbReference>
<evidence type="ECO:0000256" key="4">
    <source>
        <dbReference type="RuleBase" id="RU003719"/>
    </source>
</evidence>
<dbReference type="GO" id="GO:0051287">
    <property type="term" value="F:NAD binding"/>
    <property type="evidence" value="ECO:0007669"/>
    <property type="project" value="InterPro"/>
</dbReference>
<dbReference type="AlphaFoldDB" id="A0A1M7YGR0"/>
<keyword evidence="2 4" id="KW-0560">Oxidoreductase</keyword>
<gene>
    <name evidence="7" type="ORF">SAMN02745217_03362</name>
</gene>
<keyword evidence="8" id="KW-1185">Reference proteome</keyword>
<dbReference type="Gene3D" id="3.40.50.720">
    <property type="entry name" value="NAD(P)-binding Rossmann-like Domain"/>
    <property type="match status" value="2"/>
</dbReference>
<dbReference type="Pfam" id="PF02826">
    <property type="entry name" value="2-Hacid_dh_C"/>
    <property type="match status" value="1"/>
</dbReference>
<dbReference type="InterPro" id="IPR036291">
    <property type="entry name" value="NAD(P)-bd_dom_sf"/>
</dbReference>
<evidence type="ECO:0000259" key="5">
    <source>
        <dbReference type="Pfam" id="PF00389"/>
    </source>
</evidence>
<evidence type="ECO:0000256" key="2">
    <source>
        <dbReference type="ARBA" id="ARBA00023002"/>
    </source>
</evidence>
<dbReference type="SUPFAM" id="SSF52283">
    <property type="entry name" value="Formate/glycerate dehydrogenase catalytic domain-like"/>
    <property type="match status" value="1"/>
</dbReference>
<evidence type="ECO:0000256" key="1">
    <source>
        <dbReference type="ARBA" id="ARBA00005854"/>
    </source>
</evidence>
<dbReference type="PANTHER" id="PTHR43026">
    <property type="entry name" value="2-HYDROXYACID DEHYDROGENASE HOMOLOG 1-RELATED"/>
    <property type="match status" value="1"/>
</dbReference>
<evidence type="ECO:0000313" key="8">
    <source>
        <dbReference type="Proteomes" id="UP000184612"/>
    </source>
</evidence>
<reference evidence="7 8" key="1">
    <citation type="submission" date="2016-12" db="EMBL/GenBank/DDBJ databases">
        <authorList>
            <person name="Song W.-J."/>
            <person name="Kurnit D.M."/>
        </authorList>
    </citation>
    <scope>NUCLEOTIDE SEQUENCE [LARGE SCALE GENOMIC DNA]</scope>
    <source>
        <strain evidence="7 8">DSM 12503</strain>
    </source>
</reference>
<dbReference type="RefSeq" id="WP_073590206.1">
    <property type="nucleotide sequence ID" value="NZ_FRFD01000010.1"/>
</dbReference>
<dbReference type="InterPro" id="IPR006139">
    <property type="entry name" value="D-isomer_2_OHA_DH_cat_dom"/>
</dbReference>